<dbReference type="InterPro" id="IPR003607">
    <property type="entry name" value="HD/PDEase_dom"/>
</dbReference>
<dbReference type="InterPro" id="IPR030673">
    <property type="entry name" value="PyroPPase_GppA_Ppx"/>
</dbReference>
<dbReference type="Pfam" id="PF02541">
    <property type="entry name" value="Ppx-GppA"/>
    <property type="match status" value="1"/>
</dbReference>
<feature type="domain" description="Ppx/GppA phosphatase N-terminal" evidence="2">
    <location>
        <begin position="35"/>
        <end position="317"/>
    </location>
</feature>
<evidence type="ECO:0000313" key="5">
    <source>
        <dbReference type="Proteomes" id="UP001207918"/>
    </source>
</evidence>
<dbReference type="InterPro" id="IPR048950">
    <property type="entry name" value="Ppx_GppA_C"/>
</dbReference>
<dbReference type="InterPro" id="IPR050273">
    <property type="entry name" value="GppA/Ppx_hydrolase"/>
</dbReference>
<reference evidence="4 5" key="1">
    <citation type="submission" date="2021-03" db="EMBL/GenBank/DDBJ databases">
        <title>Aliifodinibius sp. nov., a new bacterium isolated from saline soil.</title>
        <authorList>
            <person name="Galisteo C."/>
            <person name="De La Haba R."/>
            <person name="Sanchez-Porro C."/>
            <person name="Ventosa A."/>
        </authorList>
    </citation>
    <scope>NUCLEOTIDE SEQUENCE [LARGE SCALE GENOMIC DNA]</scope>
    <source>
        <strain evidence="4 5">1BSP15-2V2</strain>
    </source>
</reference>
<dbReference type="Proteomes" id="UP001207918">
    <property type="component" value="Unassembled WGS sequence"/>
</dbReference>
<comment type="caution">
    <text evidence="4">The sequence shown here is derived from an EMBL/GenBank/DDBJ whole genome shotgun (WGS) entry which is preliminary data.</text>
</comment>
<name>A0ABT3PT05_9BACT</name>
<dbReference type="SUPFAM" id="SSF109604">
    <property type="entry name" value="HD-domain/PDEase-like"/>
    <property type="match status" value="1"/>
</dbReference>
<keyword evidence="1" id="KW-0378">Hydrolase</keyword>
<evidence type="ECO:0000313" key="4">
    <source>
        <dbReference type="EMBL" id="MCW9708996.1"/>
    </source>
</evidence>
<dbReference type="PIRSF" id="PIRSF001267">
    <property type="entry name" value="Pyrophosphatase_GppA_Ppx"/>
    <property type="match status" value="1"/>
</dbReference>
<dbReference type="CDD" id="cd00077">
    <property type="entry name" value="HDc"/>
    <property type="match status" value="1"/>
</dbReference>
<dbReference type="Gene3D" id="3.30.420.40">
    <property type="match status" value="1"/>
</dbReference>
<accession>A0ABT3PT05</accession>
<dbReference type="SUPFAM" id="SSF53067">
    <property type="entry name" value="Actin-like ATPase domain"/>
    <property type="match status" value="2"/>
</dbReference>
<feature type="domain" description="Ppx/GppA phosphatase C-terminal" evidence="3">
    <location>
        <begin position="334"/>
        <end position="490"/>
    </location>
</feature>
<proteinExistence type="predicted"/>
<evidence type="ECO:0000256" key="1">
    <source>
        <dbReference type="ARBA" id="ARBA00022801"/>
    </source>
</evidence>
<dbReference type="Gene3D" id="1.10.3210.10">
    <property type="entry name" value="Hypothetical protein af1432"/>
    <property type="match status" value="1"/>
</dbReference>
<dbReference type="InterPro" id="IPR003695">
    <property type="entry name" value="Ppx_GppA_N"/>
</dbReference>
<sequence>MAKTKNNSRPKRRIAAIDMGTNSFHAVIMDIYPDGSFRRIDKLKEMVLLAKRGMNRGLSKKAMQRGIEALKKIKILCDNIEVDHIMAYATSAIREAQNGGEFIQRMIDEADVKARAIPGSMEANLIGQAIQHAVALDEQPVLMVDIGGGSVEFITGNNTELFFNESYKVGAARMAAQFIESDPPSKKDLKELRTKFKTELTKVIEAASGKNITTVIGSSGTMENIAQMIADRKSLSTSLSLNELTFSAQDFNRFYKDFITLDRDERSELNGLDKKRIDIIVPGVELLRYLIQTLDIREIRISEDALREGMILDYIQKEKGDLDLNLKSYYPDPRRRSVYELLRKCDWHEDHSTHVTNSALKLFDKLQEELALQDGDRELLEYASLMHDIGYYISHRKHHKHALYLIRYADLRGFREDEIEVMANVARYHRRSTPKKRHKRYRKLDKPLKKKVRQLSGILRVADGMDRSHYQNVKDLDIEITDDQITLFITTKADPQLEIWGAKRKSKLFEEVTGRELQIEYEENSN</sequence>
<dbReference type="Pfam" id="PF21447">
    <property type="entry name" value="Ppx-GppA_III"/>
    <property type="match status" value="1"/>
</dbReference>
<keyword evidence="5" id="KW-1185">Reference proteome</keyword>
<dbReference type="PANTHER" id="PTHR30005:SF0">
    <property type="entry name" value="RETROGRADE REGULATION PROTEIN 2"/>
    <property type="match status" value="1"/>
</dbReference>
<dbReference type="CDD" id="cd24006">
    <property type="entry name" value="ASKHA_NBD_PPX_GppA"/>
    <property type="match status" value="1"/>
</dbReference>
<gene>
    <name evidence="4" type="ORF">J6I44_19205</name>
</gene>
<dbReference type="Gene3D" id="3.30.420.150">
    <property type="entry name" value="Exopolyphosphatase. Domain 2"/>
    <property type="match status" value="1"/>
</dbReference>
<dbReference type="EMBL" id="JAGGJA010000020">
    <property type="protein sequence ID" value="MCW9708996.1"/>
    <property type="molecule type" value="Genomic_DNA"/>
</dbReference>
<organism evidence="4 5">
    <name type="scientific">Fodinibius salsisoli</name>
    <dbReference type="NCBI Taxonomy" id="2820877"/>
    <lineage>
        <taxon>Bacteria</taxon>
        <taxon>Pseudomonadati</taxon>
        <taxon>Balneolota</taxon>
        <taxon>Balneolia</taxon>
        <taxon>Balneolales</taxon>
        <taxon>Balneolaceae</taxon>
        <taxon>Fodinibius</taxon>
    </lineage>
</organism>
<protein>
    <submittedName>
        <fullName evidence="4">Ppx/GppA family phosphatase</fullName>
    </submittedName>
</protein>
<evidence type="ECO:0000259" key="2">
    <source>
        <dbReference type="Pfam" id="PF02541"/>
    </source>
</evidence>
<evidence type="ECO:0000259" key="3">
    <source>
        <dbReference type="Pfam" id="PF21447"/>
    </source>
</evidence>
<dbReference type="RefSeq" id="WP_265767824.1">
    <property type="nucleotide sequence ID" value="NZ_JAGGJA010000020.1"/>
</dbReference>
<dbReference type="PANTHER" id="PTHR30005">
    <property type="entry name" value="EXOPOLYPHOSPHATASE"/>
    <property type="match status" value="1"/>
</dbReference>
<dbReference type="InterPro" id="IPR043129">
    <property type="entry name" value="ATPase_NBD"/>
</dbReference>